<keyword evidence="3" id="KW-0949">S-adenosyl-L-methionine</keyword>
<evidence type="ECO:0000256" key="6">
    <source>
        <dbReference type="ARBA" id="ARBA00023004"/>
    </source>
</evidence>
<sequence>MIAGTATISSVKPERLYIRNALTCFMTLMKDCKNGIVGDAIKTVAADEGIDPADLCRLVAKGLVTIPKNNNKNREITPVGIGQMMRTKINANVGTSRDYIDAQDEILKAKTAVRYGAGAIMDLSTGGDLDDVRQQILSEITVPVGTVPLYDAAASAPMVVEMTSDDMFNAVRRHAKQGVDFVTVHAGINQNTVSKLMKSGRMMDVVSRGGSFTVAWMIHNDAENPFYQEFDYLLEIAAGYDVTLSLGDGMRPGCIHDASDAPMFEEILVLGELVLRSRAADVQTFVEGPGHVPIDQIQTSVHFMKQTCHDAPLYLLGPIVTDIAPGFDHITSAIGSTIAGAAGVDFMCMVSPSEHLALPTVEDIKTGMQVTQIAAHAVDLVKTGPKERAWKMDNQMAAARKNLDWETQYKLSIDPVHARKVRESRNSESEACSMCGNLCAMKIVERELEKGKKNSLEKAAKTQK</sequence>
<evidence type="ECO:0000313" key="10">
    <source>
        <dbReference type="EMBL" id="MDV0447345.1"/>
    </source>
</evidence>
<accession>A0AAE4MIT8</accession>
<evidence type="ECO:0000256" key="3">
    <source>
        <dbReference type="ARBA" id="ARBA00022691"/>
    </source>
</evidence>
<organism evidence="10 11">
    <name type="scientific">Methanolapillus africanus</name>
    <dbReference type="NCBI Taxonomy" id="3028297"/>
    <lineage>
        <taxon>Archaea</taxon>
        <taxon>Methanobacteriati</taxon>
        <taxon>Methanobacteriota</taxon>
        <taxon>Stenosarchaea group</taxon>
        <taxon>Methanomicrobia</taxon>
        <taxon>Methanosarcinales</taxon>
        <taxon>Methanosarcinaceae</taxon>
        <taxon>Methanolapillus</taxon>
    </lineage>
</organism>
<keyword evidence="2" id="KW-0004">4Fe-4S</keyword>
<comment type="caution">
    <text evidence="10">The sequence shown here is derived from an EMBL/GenBank/DDBJ whole genome shotgun (WGS) entry which is preliminary data.</text>
</comment>
<dbReference type="SFLD" id="SFLDF00407">
    <property type="entry name" value="phosphomethylpyrimidine_syntha"/>
    <property type="match status" value="1"/>
</dbReference>
<evidence type="ECO:0000256" key="2">
    <source>
        <dbReference type="ARBA" id="ARBA00022485"/>
    </source>
</evidence>
<keyword evidence="11" id="KW-1185">Reference proteome</keyword>
<dbReference type="PANTHER" id="PTHR30557">
    <property type="entry name" value="THIAMINE BIOSYNTHESIS PROTEIN THIC"/>
    <property type="match status" value="1"/>
</dbReference>
<dbReference type="GO" id="GO:0051539">
    <property type="term" value="F:4 iron, 4 sulfur cluster binding"/>
    <property type="evidence" value="ECO:0007669"/>
    <property type="project" value="UniProtKB-KW"/>
</dbReference>
<evidence type="ECO:0000256" key="1">
    <source>
        <dbReference type="ARBA" id="ARBA00001966"/>
    </source>
</evidence>
<dbReference type="Gene3D" id="3.20.20.540">
    <property type="entry name" value="Radical SAM ThiC family, central domain"/>
    <property type="match status" value="1"/>
</dbReference>
<keyword evidence="8 10" id="KW-0456">Lyase</keyword>
<dbReference type="Proteomes" id="UP001271789">
    <property type="component" value="Unassembled WGS sequence"/>
</dbReference>
<evidence type="ECO:0000256" key="4">
    <source>
        <dbReference type="ARBA" id="ARBA00022723"/>
    </source>
</evidence>
<dbReference type="EMBL" id="JAWDKD010000019">
    <property type="protein sequence ID" value="MDV0447345.1"/>
    <property type="molecule type" value="Genomic_DNA"/>
</dbReference>
<comment type="cofactor">
    <cofactor evidence="1">
        <name>[4Fe-4S] cluster</name>
        <dbReference type="ChEBI" id="CHEBI:49883"/>
    </cofactor>
</comment>
<dbReference type="GO" id="GO:0046872">
    <property type="term" value="F:metal ion binding"/>
    <property type="evidence" value="ECO:0007669"/>
    <property type="project" value="UniProtKB-KW"/>
</dbReference>
<evidence type="ECO:0000256" key="7">
    <source>
        <dbReference type="ARBA" id="ARBA00023014"/>
    </source>
</evidence>
<evidence type="ECO:0000313" key="11">
    <source>
        <dbReference type="Proteomes" id="UP001271789"/>
    </source>
</evidence>
<keyword evidence="7" id="KW-0411">Iron-sulfur</keyword>
<dbReference type="InterPro" id="IPR038521">
    <property type="entry name" value="ThiC/Bza_core_dom"/>
</dbReference>
<reference evidence="10" key="1">
    <citation type="submission" date="2023-06" db="EMBL/GenBank/DDBJ databases">
        <title>Genome sequence of Methanosarcinaceae archaeon Ag5.</title>
        <authorList>
            <person name="Protasov E."/>
            <person name="Platt K."/>
            <person name="Poehlein A."/>
            <person name="Daniel R."/>
            <person name="Brune A."/>
        </authorList>
    </citation>
    <scope>NUCLEOTIDE SEQUENCE</scope>
    <source>
        <strain evidence="10">Ag5</strain>
    </source>
</reference>
<name>A0AAE4MIT8_9EURY</name>
<evidence type="ECO:0000256" key="9">
    <source>
        <dbReference type="NCBIfam" id="TIGR00190"/>
    </source>
</evidence>
<evidence type="ECO:0000256" key="8">
    <source>
        <dbReference type="ARBA" id="ARBA00023239"/>
    </source>
</evidence>
<dbReference type="GO" id="GO:0070284">
    <property type="term" value="F:phosphomethylpyrimidine synthase activity"/>
    <property type="evidence" value="ECO:0007669"/>
    <property type="project" value="UniProtKB-EC"/>
</dbReference>
<evidence type="ECO:0000256" key="5">
    <source>
        <dbReference type="ARBA" id="ARBA00022833"/>
    </source>
</evidence>
<dbReference type="GO" id="GO:0009228">
    <property type="term" value="P:thiamine biosynthetic process"/>
    <property type="evidence" value="ECO:0007669"/>
    <property type="project" value="UniProtKB-UniRule"/>
</dbReference>
<dbReference type="Gene3D" id="6.10.250.620">
    <property type="match status" value="1"/>
</dbReference>
<keyword evidence="4" id="KW-0479">Metal-binding</keyword>
<dbReference type="Pfam" id="PF01964">
    <property type="entry name" value="ThiC_Rad_SAM"/>
    <property type="match status" value="1"/>
</dbReference>
<keyword evidence="5" id="KW-0862">Zinc</keyword>
<proteinExistence type="predicted"/>
<dbReference type="PANTHER" id="PTHR30557:SF1">
    <property type="entry name" value="PHOSPHOMETHYLPYRIMIDINE SYNTHASE, CHLOROPLASTIC"/>
    <property type="match status" value="1"/>
</dbReference>
<dbReference type="SFLD" id="SFLDG01114">
    <property type="entry name" value="phosphomethylpyrimidine_syntha"/>
    <property type="match status" value="1"/>
</dbReference>
<dbReference type="NCBIfam" id="TIGR00190">
    <property type="entry name" value="thiC"/>
    <property type="match status" value="1"/>
</dbReference>
<dbReference type="InterPro" id="IPR002817">
    <property type="entry name" value="ThiC/BzaA/B"/>
</dbReference>
<keyword evidence="6" id="KW-0408">Iron</keyword>
<dbReference type="NCBIfam" id="NF009895">
    <property type="entry name" value="PRK13352.1"/>
    <property type="match status" value="1"/>
</dbReference>
<dbReference type="EC" id="4.1.99.17" evidence="9"/>
<dbReference type="SFLD" id="SFLDS00113">
    <property type="entry name" value="Radical_SAM_Phosphomethylpyrim"/>
    <property type="match status" value="1"/>
</dbReference>
<protein>
    <recommendedName>
        <fullName evidence="9">Phosphomethylpyrimidine synthase</fullName>
        <ecNumber evidence="9">4.1.99.17</ecNumber>
    </recommendedName>
</protein>
<gene>
    <name evidence="10" type="primary">bzaA</name>
    <name evidence="10" type="ORF">MsAg5_12300</name>
</gene>
<dbReference type="AlphaFoldDB" id="A0AAE4MIT8"/>